<organism evidence="1 2">
    <name type="scientific">Araneus ventricosus</name>
    <name type="common">Orbweaver spider</name>
    <name type="synonym">Epeira ventricosa</name>
    <dbReference type="NCBI Taxonomy" id="182803"/>
    <lineage>
        <taxon>Eukaryota</taxon>
        <taxon>Metazoa</taxon>
        <taxon>Ecdysozoa</taxon>
        <taxon>Arthropoda</taxon>
        <taxon>Chelicerata</taxon>
        <taxon>Arachnida</taxon>
        <taxon>Araneae</taxon>
        <taxon>Araneomorphae</taxon>
        <taxon>Entelegynae</taxon>
        <taxon>Araneoidea</taxon>
        <taxon>Araneidae</taxon>
        <taxon>Araneus</taxon>
    </lineage>
</organism>
<dbReference type="Proteomes" id="UP000499080">
    <property type="component" value="Unassembled WGS sequence"/>
</dbReference>
<keyword evidence="2" id="KW-1185">Reference proteome</keyword>
<accession>A0A4Y2H7B3</accession>
<evidence type="ECO:0000313" key="1">
    <source>
        <dbReference type="EMBL" id="GBM61533.1"/>
    </source>
</evidence>
<gene>
    <name evidence="1" type="ORF">AVEN_72447_1</name>
</gene>
<proteinExistence type="predicted"/>
<dbReference type="EMBL" id="BGPR01001771">
    <property type="protein sequence ID" value="GBM61533.1"/>
    <property type="molecule type" value="Genomic_DNA"/>
</dbReference>
<sequence>MHSSAVKSTSEIKASKLIHLRQKLVIRMMTHDVTEELTKLFWEQNATQKKENEHVRETKFPVSQVEWPSVTEHVLTIKRSTEHSRM</sequence>
<dbReference type="AlphaFoldDB" id="A0A4Y2H7B3"/>
<comment type="caution">
    <text evidence="1">The sequence shown here is derived from an EMBL/GenBank/DDBJ whole genome shotgun (WGS) entry which is preliminary data.</text>
</comment>
<evidence type="ECO:0000313" key="2">
    <source>
        <dbReference type="Proteomes" id="UP000499080"/>
    </source>
</evidence>
<name>A0A4Y2H7B3_ARAVE</name>
<protein>
    <submittedName>
        <fullName evidence="1">Uncharacterized protein</fullName>
    </submittedName>
</protein>
<reference evidence="1 2" key="1">
    <citation type="journal article" date="2019" name="Sci. Rep.">
        <title>Orb-weaving spider Araneus ventricosus genome elucidates the spidroin gene catalogue.</title>
        <authorList>
            <person name="Kono N."/>
            <person name="Nakamura H."/>
            <person name="Ohtoshi R."/>
            <person name="Moran D.A.P."/>
            <person name="Shinohara A."/>
            <person name="Yoshida Y."/>
            <person name="Fujiwara M."/>
            <person name="Mori M."/>
            <person name="Tomita M."/>
            <person name="Arakawa K."/>
        </authorList>
    </citation>
    <scope>NUCLEOTIDE SEQUENCE [LARGE SCALE GENOMIC DNA]</scope>
</reference>